<evidence type="ECO:0000313" key="3">
    <source>
        <dbReference type="WBParaSite" id="EVEC_0000600601-mRNA-1"/>
    </source>
</evidence>
<evidence type="ECO:0000313" key="2">
    <source>
        <dbReference type="Proteomes" id="UP000274131"/>
    </source>
</evidence>
<accession>A0A0N4V6V7</accession>
<name>A0A0N4V6V7_ENTVE</name>
<sequence>MCGGVCLSGKNSFLSRCNGSIIGFPTLAYNSATRREDFSEDNDTTDAKEHGALEFAEMPSNLPNFY</sequence>
<dbReference type="AlphaFoldDB" id="A0A0N4V6V7"/>
<dbReference type="WBParaSite" id="EVEC_0000600601-mRNA-1">
    <property type="protein sequence ID" value="EVEC_0000600601-mRNA-1"/>
    <property type="gene ID" value="EVEC_0000600601"/>
</dbReference>
<reference evidence="3" key="1">
    <citation type="submission" date="2017-02" db="UniProtKB">
        <authorList>
            <consortium name="WormBaseParasite"/>
        </authorList>
    </citation>
    <scope>IDENTIFICATION</scope>
</reference>
<dbReference type="EMBL" id="UXUI01008218">
    <property type="protein sequence ID" value="VDD90866.1"/>
    <property type="molecule type" value="Genomic_DNA"/>
</dbReference>
<proteinExistence type="predicted"/>
<keyword evidence="2" id="KW-1185">Reference proteome</keyword>
<organism evidence="3">
    <name type="scientific">Enterobius vermicularis</name>
    <name type="common">Human pinworm</name>
    <dbReference type="NCBI Taxonomy" id="51028"/>
    <lineage>
        <taxon>Eukaryota</taxon>
        <taxon>Metazoa</taxon>
        <taxon>Ecdysozoa</taxon>
        <taxon>Nematoda</taxon>
        <taxon>Chromadorea</taxon>
        <taxon>Rhabditida</taxon>
        <taxon>Spirurina</taxon>
        <taxon>Oxyuridomorpha</taxon>
        <taxon>Oxyuroidea</taxon>
        <taxon>Oxyuridae</taxon>
        <taxon>Enterobius</taxon>
    </lineage>
</organism>
<protein>
    <submittedName>
        <fullName evidence="1 3">Uncharacterized protein</fullName>
    </submittedName>
</protein>
<dbReference type="Proteomes" id="UP000274131">
    <property type="component" value="Unassembled WGS sequence"/>
</dbReference>
<reference evidence="1 2" key="2">
    <citation type="submission" date="2018-10" db="EMBL/GenBank/DDBJ databases">
        <authorList>
            <consortium name="Pathogen Informatics"/>
        </authorList>
    </citation>
    <scope>NUCLEOTIDE SEQUENCE [LARGE SCALE GENOMIC DNA]</scope>
</reference>
<gene>
    <name evidence="1" type="ORF">EVEC_LOCUS5617</name>
</gene>
<evidence type="ECO:0000313" key="1">
    <source>
        <dbReference type="EMBL" id="VDD90866.1"/>
    </source>
</evidence>